<feature type="domain" description="Integrase catalytic" evidence="1">
    <location>
        <begin position="542"/>
        <end position="721"/>
    </location>
</feature>
<name>A0A6L2P4K7_TANCI</name>
<dbReference type="SUPFAM" id="SSF53098">
    <property type="entry name" value="Ribonuclease H-like"/>
    <property type="match status" value="1"/>
</dbReference>
<sequence length="735" mass="84412">MVKKVRGLEIKQEMVEVAKEVTEVAKEVVDVAKKVAEVAKEVVKVAKKVTRIVKEVIEVTKRIEVVVESLTLLLSSLSSCKTYYPLLWHKRDTTLTTTGTMRIKMTMSSMTTTMDYDRNDGAIDYTRWIKKMESVQDMSGCRDNQKVKYTVGSFIRMEMLGMITRGLRLEGRLLQSQTYLGRSTLDCRVGPMVVNPLNAKNPTANREAYFEFSGTNHYKAACPRFNRSLRPGRNCPNQVMAIEGGQGRRNNGNQARRRAFVMGADEARQDPNIMTGTFTLNNYYAITIFDSGADYSFVSTTFIPLHKVEIVCHDKVFRIPLPNGEILRVLGERPEEKVRRLLSAKAEEQKLKDIIVVRNFFEVFPDDLSGLPPPQEIKFCIDLIPRAMLVAKSLYRLAPSEMEELSSQLRELQDKGFIRPSSSPWGAPTKDEHEMHLGLILDLLKNEKLYIKFSKCEFWLQEVQFLGHVINGDGIHVHLSKIEAVKNWESLRTPSEVYLFLVADALIRRERIKPNSVRAMNMTIQSSIKDRILAAQNEAFEVINAPAAMLRGLDKQMERKSDGAWYYLDRIWIPLTDDLRTMIIGKAYKSKYSVHPGADKMYYDLMDMYWWSGMNKDIALLTKSAYFLPIRKEFKMDRLARLYLNEIEALGTRLDISMAYHPQTNGQRELTTQTLEDMLRACVMDFGGSWDVYLPLVEFSYNNSYHSSVRCAPFEALYGRKCHSPILWEEVRKSN</sequence>
<reference evidence="2" key="1">
    <citation type="journal article" date="2019" name="Sci. Rep.">
        <title>Draft genome of Tanacetum cinerariifolium, the natural source of mosquito coil.</title>
        <authorList>
            <person name="Yamashiro T."/>
            <person name="Shiraishi A."/>
            <person name="Satake H."/>
            <person name="Nakayama K."/>
        </authorList>
    </citation>
    <scope>NUCLEOTIDE SEQUENCE</scope>
</reference>
<dbReference type="GO" id="GO:0003676">
    <property type="term" value="F:nucleic acid binding"/>
    <property type="evidence" value="ECO:0007669"/>
    <property type="project" value="InterPro"/>
</dbReference>
<evidence type="ECO:0000313" key="2">
    <source>
        <dbReference type="EMBL" id="GEU93398.1"/>
    </source>
</evidence>
<dbReference type="EMBL" id="BKCJ010010843">
    <property type="protein sequence ID" value="GEU93398.1"/>
    <property type="molecule type" value="Genomic_DNA"/>
</dbReference>
<dbReference type="InterPro" id="IPR036397">
    <property type="entry name" value="RNaseH_sf"/>
</dbReference>
<accession>A0A6L2P4K7</accession>
<dbReference type="PANTHER" id="PTHR37984:SF15">
    <property type="entry name" value="INTEGRASE CATALYTIC DOMAIN-CONTAINING PROTEIN"/>
    <property type="match status" value="1"/>
</dbReference>
<dbReference type="InterPro" id="IPR050951">
    <property type="entry name" value="Retrovirus_Pol_polyprotein"/>
</dbReference>
<dbReference type="Gene3D" id="3.10.10.10">
    <property type="entry name" value="HIV Type 1 Reverse Transcriptase, subunit A, domain 1"/>
    <property type="match status" value="1"/>
</dbReference>
<gene>
    <name evidence="2" type="ORF">Tci_065376</name>
</gene>
<dbReference type="Gene3D" id="3.30.70.270">
    <property type="match status" value="1"/>
</dbReference>
<dbReference type="InterPro" id="IPR043128">
    <property type="entry name" value="Rev_trsase/Diguanyl_cyclase"/>
</dbReference>
<comment type="caution">
    <text evidence="2">The sequence shown here is derived from an EMBL/GenBank/DDBJ whole genome shotgun (WGS) entry which is preliminary data.</text>
</comment>
<dbReference type="InterPro" id="IPR043502">
    <property type="entry name" value="DNA/RNA_pol_sf"/>
</dbReference>
<evidence type="ECO:0000259" key="1">
    <source>
        <dbReference type="PROSITE" id="PS50994"/>
    </source>
</evidence>
<dbReference type="InterPro" id="IPR041588">
    <property type="entry name" value="Integrase_H2C2"/>
</dbReference>
<dbReference type="SUPFAM" id="SSF56672">
    <property type="entry name" value="DNA/RNA polymerases"/>
    <property type="match status" value="1"/>
</dbReference>
<dbReference type="InterPro" id="IPR001584">
    <property type="entry name" value="Integrase_cat-core"/>
</dbReference>
<protein>
    <recommendedName>
        <fullName evidence="1">Integrase catalytic domain-containing protein</fullName>
    </recommendedName>
</protein>
<dbReference type="Pfam" id="PF17921">
    <property type="entry name" value="Integrase_H2C2"/>
    <property type="match status" value="1"/>
</dbReference>
<dbReference type="InterPro" id="IPR012337">
    <property type="entry name" value="RNaseH-like_sf"/>
</dbReference>
<dbReference type="Gene3D" id="1.10.340.70">
    <property type="match status" value="1"/>
</dbReference>
<dbReference type="Pfam" id="PF08284">
    <property type="entry name" value="RVP_2"/>
    <property type="match status" value="1"/>
</dbReference>
<organism evidence="2">
    <name type="scientific">Tanacetum cinerariifolium</name>
    <name type="common">Dalmatian daisy</name>
    <name type="synonym">Chrysanthemum cinerariifolium</name>
    <dbReference type="NCBI Taxonomy" id="118510"/>
    <lineage>
        <taxon>Eukaryota</taxon>
        <taxon>Viridiplantae</taxon>
        <taxon>Streptophyta</taxon>
        <taxon>Embryophyta</taxon>
        <taxon>Tracheophyta</taxon>
        <taxon>Spermatophyta</taxon>
        <taxon>Magnoliopsida</taxon>
        <taxon>eudicotyledons</taxon>
        <taxon>Gunneridae</taxon>
        <taxon>Pentapetalae</taxon>
        <taxon>asterids</taxon>
        <taxon>campanulids</taxon>
        <taxon>Asterales</taxon>
        <taxon>Asteraceae</taxon>
        <taxon>Asteroideae</taxon>
        <taxon>Anthemideae</taxon>
        <taxon>Anthemidinae</taxon>
        <taxon>Tanacetum</taxon>
    </lineage>
</organism>
<proteinExistence type="predicted"/>
<dbReference type="PROSITE" id="PS50994">
    <property type="entry name" value="INTEGRASE"/>
    <property type="match status" value="1"/>
</dbReference>
<dbReference type="GO" id="GO:0015074">
    <property type="term" value="P:DNA integration"/>
    <property type="evidence" value="ECO:0007669"/>
    <property type="project" value="InterPro"/>
</dbReference>
<dbReference type="AlphaFoldDB" id="A0A6L2P4K7"/>
<dbReference type="Gene3D" id="3.30.420.10">
    <property type="entry name" value="Ribonuclease H-like superfamily/Ribonuclease H"/>
    <property type="match status" value="1"/>
</dbReference>
<dbReference type="PANTHER" id="PTHR37984">
    <property type="entry name" value="PROTEIN CBG26694"/>
    <property type="match status" value="1"/>
</dbReference>